<evidence type="ECO:0000313" key="2">
    <source>
        <dbReference type="EMBL" id="GCE30245.1"/>
    </source>
</evidence>
<reference evidence="3" key="1">
    <citation type="submission" date="2018-12" db="EMBL/GenBank/DDBJ databases">
        <title>Tengunoibacter tsumagoiensis gen. nov., sp. nov., Dictyobacter kobayashii sp. nov., D. alpinus sp. nov., and D. joshuensis sp. nov. and description of Dictyobacteraceae fam. nov. within the order Ktedonobacterales isolated from Tengu-no-mugimeshi.</title>
        <authorList>
            <person name="Wang C.M."/>
            <person name="Zheng Y."/>
            <person name="Sakai Y."/>
            <person name="Toyoda A."/>
            <person name="Minakuchi Y."/>
            <person name="Abe K."/>
            <person name="Yokota A."/>
            <person name="Yabe S."/>
        </authorList>
    </citation>
    <scope>NUCLEOTIDE SEQUENCE [LARGE SCALE GENOMIC DNA]</scope>
    <source>
        <strain evidence="3">Uno16</strain>
    </source>
</reference>
<sequence length="42" mass="4672">MTMSKVMVMPDKHDVVMQTTTHKKNGPDKMLRCTLSGPPALD</sequence>
<organism evidence="2 3">
    <name type="scientific">Dictyobacter alpinus</name>
    <dbReference type="NCBI Taxonomy" id="2014873"/>
    <lineage>
        <taxon>Bacteria</taxon>
        <taxon>Bacillati</taxon>
        <taxon>Chloroflexota</taxon>
        <taxon>Ktedonobacteria</taxon>
        <taxon>Ktedonobacterales</taxon>
        <taxon>Dictyobacteraceae</taxon>
        <taxon>Dictyobacter</taxon>
    </lineage>
</organism>
<accession>A0A402BFS8</accession>
<evidence type="ECO:0000256" key="1">
    <source>
        <dbReference type="SAM" id="MobiDB-lite"/>
    </source>
</evidence>
<dbReference type="EMBL" id="BIFT01000002">
    <property type="protein sequence ID" value="GCE30245.1"/>
    <property type="molecule type" value="Genomic_DNA"/>
</dbReference>
<evidence type="ECO:0000313" key="3">
    <source>
        <dbReference type="Proteomes" id="UP000287171"/>
    </source>
</evidence>
<keyword evidence="3" id="KW-1185">Reference proteome</keyword>
<name>A0A402BFS8_9CHLR</name>
<proteinExistence type="predicted"/>
<gene>
    <name evidence="2" type="ORF">KDA_57290</name>
</gene>
<dbReference type="Proteomes" id="UP000287171">
    <property type="component" value="Unassembled WGS sequence"/>
</dbReference>
<protein>
    <submittedName>
        <fullName evidence="2">Uncharacterized protein</fullName>
    </submittedName>
</protein>
<feature type="region of interest" description="Disordered" evidence="1">
    <location>
        <begin position="19"/>
        <end position="42"/>
    </location>
</feature>
<dbReference type="AlphaFoldDB" id="A0A402BFS8"/>
<comment type="caution">
    <text evidence="2">The sequence shown here is derived from an EMBL/GenBank/DDBJ whole genome shotgun (WGS) entry which is preliminary data.</text>
</comment>